<dbReference type="InterPro" id="IPR024653">
    <property type="entry name" value="Peptidase_M10/M27/M57"/>
</dbReference>
<keyword evidence="1" id="KW-0645">Protease</keyword>
<gene>
    <name evidence="1" type="ORF">PQ465_11815</name>
</gene>
<evidence type="ECO:0000313" key="1">
    <source>
        <dbReference type="EMBL" id="WDF66992.1"/>
    </source>
</evidence>
<protein>
    <submittedName>
        <fullName evidence="1">M57 family metalloprotease</fullName>
    </submittedName>
</protein>
<dbReference type="Pfam" id="PF12388">
    <property type="entry name" value="Peptidase_M57"/>
    <property type="match status" value="1"/>
</dbReference>
<keyword evidence="1" id="KW-0482">Metalloprotease</keyword>
<dbReference type="Proteomes" id="UP001221558">
    <property type="component" value="Chromosome"/>
</dbReference>
<dbReference type="GO" id="GO:0008237">
    <property type="term" value="F:metallopeptidase activity"/>
    <property type="evidence" value="ECO:0007669"/>
    <property type="project" value="UniProtKB-KW"/>
</dbReference>
<evidence type="ECO:0000313" key="2">
    <source>
        <dbReference type="Proteomes" id="UP001221558"/>
    </source>
</evidence>
<name>A0ABY7WBZ7_9SPHI</name>
<dbReference type="PROSITE" id="PS51257">
    <property type="entry name" value="PROKAR_LIPOPROTEIN"/>
    <property type="match status" value="1"/>
</dbReference>
<dbReference type="Gene3D" id="3.40.390.10">
    <property type="entry name" value="Collagenase (Catalytic Domain)"/>
    <property type="match status" value="1"/>
</dbReference>
<keyword evidence="1" id="KW-0378">Hydrolase</keyword>
<sequence length="408" mass="46801">MKKIIIYVLGIILVSCQKNEIVEGANELEHIEKLKALGFDLSQGFYETKGGYIVENDIFFSSSDIEYHYAESKNPKEASDGRFVLKNSNSLSGSSRVRDLYSQYRTTNIVGVLYTNNTVRDIKIYIDPALGNKLRVAVDSAINRFNSLGLSLIFSRTLYTWDDNIEIIRSPEPNPPYLMAAGTPMNGSPYPTIFVNTNYYNDNTTRQDIISTLAHEIGHCIGLRHTDYMDRTFSCNIELGVAPNEGAGSNGAIHIPGTVTSPERHSFMLACSNGLDRPFTANDIIALQTIYPIEDRFYVSMRRTVVEDRSYYNQCCDYMDTDYNYTAYFFRDREMQIPYYAEYPFVLRGGRSYNRNFQANINIDISVGQQSYNFGTFREYEEYEWGTLVNQDVTEVTIYQDYTNYLVR</sequence>
<dbReference type="SUPFAM" id="SSF55486">
    <property type="entry name" value="Metalloproteases ('zincins'), catalytic domain"/>
    <property type="match status" value="1"/>
</dbReference>
<proteinExistence type="predicted"/>
<keyword evidence="2" id="KW-1185">Reference proteome</keyword>
<dbReference type="EMBL" id="CP117880">
    <property type="protein sequence ID" value="WDF66992.1"/>
    <property type="molecule type" value="Genomic_DNA"/>
</dbReference>
<accession>A0ABY7WBZ7</accession>
<organism evidence="1 2">
    <name type="scientific">Sphingobacterium oryzagri</name>
    <dbReference type="NCBI Taxonomy" id="3025669"/>
    <lineage>
        <taxon>Bacteria</taxon>
        <taxon>Pseudomonadati</taxon>
        <taxon>Bacteroidota</taxon>
        <taxon>Sphingobacteriia</taxon>
        <taxon>Sphingobacteriales</taxon>
        <taxon>Sphingobacteriaceae</taxon>
        <taxon>Sphingobacterium</taxon>
    </lineage>
</organism>
<dbReference type="InterPro" id="IPR024079">
    <property type="entry name" value="MetalloPept_cat_dom_sf"/>
</dbReference>
<reference evidence="1 2" key="1">
    <citation type="submission" date="2023-02" db="EMBL/GenBank/DDBJ databases">
        <title>Genome sequence of Sphingobacterium sp. KACC 22765.</title>
        <authorList>
            <person name="Kim S."/>
            <person name="Heo J."/>
            <person name="Kwon S.-W."/>
        </authorList>
    </citation>
    <scope>NUCLEOTIDE SEQUENCE [LARGE SCALE GENOMIC DNA]</scope>
    <source>
        <strain evidence="1 2">KACC 22765</strain>
    </source>
</reference>
<dbReference type="RefSeq" id="WP_274265728.1">
    <property type="nucleotide sequence ID" value="NZ_CP117880.1"/>
</dbReference>